<evidence type="ECO:0000259" key="6">
    <source>
        <dbReference type="Pfam" id="PF13193"/>
    </source>
</evidence>
<dbReference type="Gene3D" id="3.40.50.12780">
    <property type="entry name" value="N-terminal domain of ligase-like"/>
    <property type="match status" value="1"/>
</dbReference>
<comment type="caution">
    <text evidence="7">The sequence shown here is derived from an EMBL/GenBank/DDBJ whole genome shotgun (WGS) entry which is preliminary data.</text>
</comment>
<name>A0A9P6PU41_9FUNG</name>
<evidence type="ECO:0000256" key="4">
    <source>
        <dbReference type="ARBA" id="ARBA00022840"/>
    </source>
</evidence>
<dbReference type="EMBL" id="JAAAJA010000483">
    <property type="protein sequence ID" value="KAG0253034.1"/>
    <property type="molecule type" value="Genomic_DNA"/>
</dbReference>
<dbReference type="GO" id="GO:0005811">
    <property type="term" value="C:lipid droplet"/>
    <property type="evidence" value="ECO:0007669"/>
    <property type="project" value="TreeGrafter"/>
</dbReference>
<reference evidence="7" key="1">
    <citation type="journal article" date="2020" name="Fungal Divers.">
        <title>Resolving the Mortierellaceae phylogeny through synthesis of multi-gene phylogenetics and phylogenomics.</title>
        <authorList>
            <person name="Vandepol N."/>
            <person name="Liber J."/>
            <person name="Desiro A."/>
            <person name="Na H."/>
            <person name="Kennedy M."/>
            <person name="Barry K."/>
            <person name="Grigoriev I.V."/>
            <person name="Miller A.N."/>
            <person name="O'Donnell K."/>
            <person name="Stajich J.E."/>
            <person name="Bonito G."/>
        </authorList>
    </citation>
    <scope>NUCLEOTIDE SEQUENCE</scope>
    <source>
        <strain evidence="7">KOD948</strain>
    </source>
</reference>
<feature type="domain" description="AMP-dependent synthetase/ligase" evidence="5">
    <location>
        <begin position="67"/>
        <end position="412"/>
    </location>
</feature>
<dbReference type="Gene3D" id="3.30.300.30">
    <property type="match status" value="1"/>
</dbReference>
<dbReference type="PANTHER" id="PTHR43107:SF15">
    <property type="entry name" value="FATTY ACID TRANSPORT PROTEIN 3, ISOFORM A"/>
    <property type="match status" value="1"/>
</dbReference>
<keyword evidence="4" id="KW-0067">ATP-binding</keyword>
<dbReference type="InterPro" id="IPR042099">
    <property type="entry name" value="ANL_N_sf"/>
</dbReference>
<dbReference type="Pfam" id="PF00501">
    <property type="entry name" value="AMP-binding"/>
    <property type="match status" value="1"/>
</dbReference>
<evidence type="ECO:0000256" key="2">
    <source>
        <dbReference type="ARBA" id="ARBA00022598"/>
    </source>
</evidence>
<dbReference type="GO" id="GO:0005777">
    <property type="term" value="C:peroxisome"/>
    <property type="evidence" value="ECO:0007669"/>
    <property type="project" value="TreeGrafter"/>
</dbReference>
<dbReference type="PROSITE" id="PS00455">
    <property type="entry name" value="AMP_BINDING"/>
    <property type="match status" value="1"/>
</dbReference>
<organism evidence="7 8">
    <name type="scientific">Mortierella polycephala</name>
    <dbReference type="NCBI Taxonomy" id="41804"/>
    <lineage>
        <taxon>Eukaryota</taxon>
        <taxon>Fungi</taxon>
        <taxon>Fungi incertae sedis</taxon>
        <taxon>Mucoromycota</taxon>
        <taxon>Mortierellomycotina</taxon>
        <taxon>Mortierellomycetes</taxon>
        <taxon>Mortierellales</taxon>
        <taxon>Mortierellaceae</taxon>
        <taxon>Mortierella</taxon>
    </lineage>
</organism>
<evidence type="ECO:0000259" key="5">
    <source>
        <dbReference type="Pfam" id="PF00501"/>
    </source>
</evidence>
<dbReference type="AlphaFoldDB" id="A0A9P6PU41"/>
<sequence length="630" mass="71269">MSPIAVGVASAVAAGYYLNHKYQFGKDWEFLRAAIGARRRMESIIKQEACSLYDRFDDQCQIRPFAVALAHWYVSKGIQPRDRVAMMLYNSPMFIITWLALLKIKVVPVFINSQIAGPALIHSLKIADAKLLVFDYELIPVIQESLVEIQDLGYDLYTITPKHQVHGQLYGHLPEDVRQVINVPSYVGFVEWQHLSPEGFPKSTRKDIDVKEAAALIYTSGTTGFPKATVMDHGRCNMATGTWGVLCQLKPASRSYVTLPLYHSAGAIIGVAVSWVSGNTVILSRKFSTTRFWKDCVDYDVTHIQYIGELCRYLLNAPPSPLDRKHKITMAYGNGMRPDIWGKFQERFNIPTCFEFYTLSEGCGALTNIARNKRDQGAVGFRGPIISLIQPGLRLVKVDMETEELTRDKKTGFCIPCGPNEIGELVILADNKHHHTRYLGYFNQPKMSQAKLVQNVHKKGDIYMRTGDLLYRNKDHYWYFADRAGDTYRWKSENVSTAEVADTLGRVEGLASCTVYGVSIPGHDGRAGMAALVLKDEIKDNEASLEDFVRRIGVHAGKYLPAYAVPRFLRICDQELETTGTFKNMKMDLKKEGVDLEKINERMYWWTSQGRYLPFGQAENEQILSGRARL</sequence>
<dbReference type="GO" id="GO:0005524">
    <property type="term" value="F:ATP binding"/>
    <property type="evidence" value="ECO:0007669"/>
    <property type="project" value="UniProtKB-KW"/>
</dbReference>
<protein>
    <submittedName>
        <fullName evidence="7">Uncharacterized protein</fullName>
    </submittedName>
</protein>
<comment type="similarity">
    <text evidence="1">Belongs to the ATP-dependent AMP-binding enzyme family.</text>
</comment>
<keyword evidence="3" id="KW-0547">Nucleotide-binding</keyword>
<dbReference type="InterPro" id="IPR025110">
    <property type="entry name" value="AMP-bd_C"/>
</dbReference>
<keyword evidence="2" id="KW-0436">Ligase</keyword>
<keyword evidence="8" id="KW-1185">Reference proteome</keyword>
<dbReference type="InterPro" id="IPR045851">
    <property type="entry name" value="AMP-bd_C_sf"/>
</dbReference>
<dbReference type="GO" id="GO:0044539">
    <property type="term" value="P:long-chain fatty acid import into cell"/>
    <property type="evidence" value="ECO:0007669"/>
    <property type="project" value="TreeGrafter"/>
</dbReference>
<dbReference type="FunFam" id="3.30.300.30:FF:000002">
    <property type="entry name" value="Long-chain fatty acid transport protein 1"/>
    <property type="match status" value="1"/>
</dbReference>
<dbReference type="SUPFAM" id="SSF56801">
    <property type="entry name" value="Acetyl-CoA synthetase-like"/>
    <property type="match status" value="1"/>
</dbReference>
<proteinExistence type="inferred from homology"/>
<gene>
    <name evidence="7" type="ORF">BG011_006593</name>
</gene>
<dbReference type="Pfam" id="PF13193">
    <property type="entry name" value="AMP-binding_C"/>
    <property type="match status" value="1"/>
</dbReference>
<evidence type="ECO:0000256" key="3">
    <source>
        <dbReference type="ARBA" id="ARBA00022741"/>
    </source>
</evidence>
<dbReference type="GO" id="GO:0005324">
    <property type="term" value="F:long-chain fatty acid transmembrane transporter activity"/>
    <property type="evidence" value="ECO:0007669"/>
    <property type="project" value="TreeGrafter"/>
</dbReference>
<accession>A0A9P6PU41</accession>
<evidence type="ECO:0000256" key="1">
    <source>
        <dbReference type="ARBA" id="ARBA00006432"/>
    </source>
</evidence>
<dbReference type="OrthoDB" id="288590at2759"/>
<dbReference type="InterPro" id="IPR000873">
    <property type="entry name" value="AMP-dep_synth/lig_dom"/>
</dbReference>
<dbReference type="InterPro" id="IPR020845">
    <property type="entry name" value="AMP-binding_CS"/>
</dbReference>
<evidence type="ECO:0000313" key="8">
    <source>
        <dbReference type="Proteomes" id="UP000726737"/>
    </source>
</evidence>
<evidence type="ECO:0000313" key="7">
    <source>
        <dbReference type="EMBL" id="KAG0253034.1"/>
    </source>
</evidence>
<dbReference type="PANTHER" id="PTHR43107">
    <property type="entry name" value="LONG-CHAIN FATTY ACID TRANSPORT PROTEIN"/>
    <property type="match status" value="1"/>
</dbReference>
<dbReference type="Proteomes" id="UP000726737">
    <property type="component" value="Unassembled WGS sequence"/>
</dbReference>
<dbReference type="GO" id="GO:0004467">
    <property type="term" value="F:long-chain fatty acid-CoA ligase activity"/>
    <property type="evidence" value="ECO:0007669"/>
    <property type="project" value="TreeGrafter"/>
</dbReference>
<dbReference type="GO" id="GO:0009898">
    <property type="term" value="C:cytoplasmic side of plasma membrane"/>
    <property type="evidence" value="ECO:0007669"/>
    <property type="project" value="TreeGrafter"/>
</dbReference>
<feature type="domain" description="AMP-binding enzyme C-terminal" evidence="6">
    <location>
        <begin position="499"/>
        <end position="583"/>
    </location>
</feature>